<reference evidence="1" key="1">
    <citation type="submission" date="2023-06" db="EMBL/GenBank/DDBJ databases">
        <title>Genome-scale phylogeny and comparative genomics of the fungal order Sordariales.</title>
        <authorList>
            <consortium name="Lawrence Berkeley National Laboratory"/>
            <person name="Hensen N."/>
            <person name="Bonometti L."/>
            <person name="Westerberg I."/>
            <person name="Brannstrom I.O."/>
            <person name="Guillou S."/>
            <person name="Cros-Aarteil S."/>
            <person name="Calhoun S."/>
            <person name="Haridas S."/>
            <person name="Kuo A."/>
            <person name="Mondo S."/>
            <person name="Pangilinan J."/>
            <person name="Riley R."/>
            <person name="LaButti K."/>
            <person name="Andreopoulos B."/>
            <person name="Lipzen A."/>
            <person name="Chen C."/>
            <person name="Yanf M."/>
            <person name="Daum C."/>
            <person name="Ng V."/>
            <person name="Clum A."/>
            <person name="Steindorff A."/>
            <person name="Ohm R."/>
            <person name="Martin F."/>
            <person name="Silar P."/>
            <person name="Natvig D."/>
            <person name="Lalanne C."/>
            <person name="Gautier V."/>
            <person name="Ament-velasquez S.L."/>
            <person name="Kruys A."/>
            <person name="Hutchinson M.I."/>
            <person name="Powell A.J."/>
            <person name="Barry K."/>
            <person name="Miller A.N."/>
            <person name="Grigoriev I.V."/>
            <person name="Debuchy R."/>
            <person name="Gladieux P."/>
            <person name="Thoren M.H."/>
            <person name="Johannesson H."/>
        </authorList>
    </citation>
    <scope>NUCLEOTIDE SEQUENCE</scope>
    <source>
        <strain evidence="1">SMH2392-1A</strain>
    </source>
</reference>
<dbReference type="EMBL" id="JAUIRO010000004">
    <property type="protein sequence ID" value="KAK0718116.1"/>
    <property type="molecule type" value="Genomic_DNA"/>
</dbReference>
<keyword evidence="2" id="KW-1185">Reference proteome</keyword>
<dbReference type="RefSeq" id="XP_060296909.1">
    <property type="nucleotide sequence ID" value="XM_060442062.1"/>
</dbReference>
<evidence type="ECO:0000313" key="1">
    <source>
        <dbReference type="EMBL" id="KAK0718116.1"/>
    </source>
</evidence>
<sequence>MHRRQTDRQTDGHKGTKPILHLVIITYLQIPTHTHKHSSRIPIRYNHCATKTCHSQKKTRL</sequence>
<protein>
    <submittedName>
        <fullName evidence="1">Uncharacterized protein</fullName>
    </submittedName>
</protein>
<name>A0AA40DZ00_9PEZI</name>
<accession>A0AA40DZ00</accession>
<organism evidence="1 2">
    <name type="scientific">Lasiosphaeria miniovina</name>
    <dbReference type="NCBI Taxonomy" id="1954250"/>
    <lineage>
        <taxon>Eukaryota</taxon>
        <taxon>Fungi</taxon>
        <taxon>Dikarya</taxon>
        <taxon>Ascomycota</taxon>
        <taxon>Pezizomycotina</taxon>
        <taxon>Sordariomycetes</taxon>
        <taxon>Sordariomycetidae</taxon>
        <taxon>Sordariales</taxon>
        <taxon>Lasiosphaeriaceae</taxon>
        <taxon>Lasiosphaeria</taxon>
    </lineage>
</organism>
<comment type="caution">
    <text evidence="1">The sequence shown here is derived from an EMBL/GenBank/DDBJ whole genome shotgun (WGS) entry which is preliminary data.</text>
</comment>
<gene>
    <name evidence="1" type="ORF">B0T26DRAFT_711915</name>
</gene>
<dbReference type="AlphaFoldDB" id="A0AA40DZ00"/>
<dbReference type="Proteomes" id="UP001172101">
    <property type="component" value="Unassembled WGS sequence"/>
</dbReference>
<proteinExistence type="predicted"/>
<evidence type="ECO:0000313" key="2">
    <source>
        <dbReference type="Proteomes" id="UP001172101"/>
    </source>
</evidence>
<dbReference type="GeneID" id="85325332"/>